<protein>
    <submittedName>
        <fullName evidence="3">Uncharacterized protein LOC117643259 isoform X1</fullName>
    </submittedName>
</protein>
<dbReference type="KEGG" id="tpal:117643259"/>
<name>A0A6P8YUY2_THRPL</name>
<gene>
    <name evidence="3" type="primary">LOC117643259</name>
</gene>
<evidence type="ECO:0000256" key="1">
    <source>
        <dbReference type="SAM" id="MobiDB-lite"/>
    </source>
</evidence>
<evidence type="ECO:0000313" key="3">
    <source>
        <dbReference type="RefSeq" id="XP_034237922.1"/>
    </source>
</evidence>
<dbReference type="InParanoid" id="A0A6P8YUY2"/>
<proteinExistence type="predicted"/>
<dbReference type="Proteomes" id="UP000515158">
    <property type="component" value="Unplaced"/>
</dbReference>
<sequence>MPGKPGQRKEKRRSLFPFKKSVRKRFRPLSYWKRKRQQQVSISDTQVIEVAEVVLGVEETTEHEAETASDCEATTDRDSPSFTTSHTSQHNVPIPLESKANPFNLDHDYGSKIGSQPSTTDHDYC</sequence>
<dbReference type="AlphaFoldDB" id="A0A6P8YUY2"/>
<organism evidence="3">
    <name type="scientific">Thrips palmi</name>
    <name type="common">Melon thrips</name>
    <dbReference type="NCBI Taxonomy" id="161013"/>
    <lineage>
        <taxon>Eukaryota</taxon>
        <taxon>Metazoa</taxon>
        <taxon>Ecdysozoa</taxon>
        <taxon>Arthropoda</taxon>
        <taxon>Hexapoda</taxon>
        <taxon>Insecta</taxon>
        <taxon>Pterygota</taxon>
        <taxon>Neoptera</taxon>
        <taxon>Paraneoptera</taxon>
        <taxon>Thysanoptera</taxon>
        <taxon>Terebrantia</taxon>
        <taxon>Thripoidea</taxon>
        <taxon>Thripidae</taxon>
        <taxon>Thrips</taxon>
    </lineage>
</organism>
<accession>A0A6P8YUY2</accession>
<feature type="region of interest" description="Disordered" evidence="1">
    <location>
        <begin position="58"/>
        <end position="125"/>
    </location>
</feature>
<reference evidence="3" key="1">
    <citation type="submission" date="2025-08" db="UniProtKB">
        <authorList>
            <consortium name="RefSeq"/>
        </authorList>
    </citation>
    <scope>IDENTIFICATION</scope>
    <source>
        <tissue evidence="3">Total insect</tissue>
    </source>
</reference>
<feature type="compositionally biased region" description="Polar residues" evidence="1">
    <location>
        <begin position="80"/>
        <end position="91"/>
    </location>
</feature>
<dbReference type="RefSeq" id="XP_034237922.1">
    <property type="nucleotide sequence ID" value="XM_034382031.1"/>
</dbReference>
<keyword evidence="2" id="KW-1185">Reference proteome</keyword>
<evidence type="ECO:0000313" key="2">
    <source>
        <dbReference type="Proteomes" id="UP000515158"/>
    </source>
</evidence>
<dbReference type="GeneID" id="117643259"/>